<accession>A0A261FFB6</accession>
<protein>
    <submittedName>
        <fullName evidence="1">Uncharacterized protein</fullName>
    </submittedName>
</protein>
<dbReference type="AlphaFoldDB" id="A0A261FFB6"/>
<proteinExistence type="predicted"/>
<evidence type="ECO:0000313" key="1">
    <source>
        <dbReference type="EMBL" id="OZG57839.1"/>
    </source>
</evidence>
<dbReference type="EMBL" id="MWWV01000006">
    <property type="protein sequence ID" value="OZG57839.1"/>
    <property type="molecule type" value="Genomic_DNA"/>
</dbReference>
<reference evidence="1 2" key="1">
    <citation type="journal article" date="2017" name="BMC Genomics">
        <title>Comparative genomic and phylogenomic analyses of the Bifidobacteriaceae family.</title>
        <authorList>
            <person name="Lugli G.A."/>
            <person name="Milani C."/>
            <person name="Turroni F."/>
            <person name="Duranti S."/>
            <person name="Mancabelli L."/>
            <person name="Mangifesta M."/>
            <person name="Ferrario C."/>
            <person name="Modesto M."/>
            <person name="Mattarelli P."/>
            <person name="Jiri K."/>
            <person name="van Sinderen D."/>
            <person name="Ventura M."/>
        </authorList>
    </citation>
    <scope>NUCLEOTIDE SEQUENCE [LARGE SCALE GENOMIC DNA]</scope>
    <source>
        <strain evidence="1 2">DSM 100201</strain>
    </source>
</reference>
<gene>
    <name evidence="1" type="ORF">BTIS_1080</name>
</gene>
<name>A0A261FFB6_9BIFI</name>
<evidence type="ECO:0000313" key="2">
    <source>
        <dbReference type="Proteomes" id="UP000216444"/>
    </source>
</evidence>
<keyword evidence="2" id="KW-1185">Reference proteome</keyword>
<organism evidence="1 2">
    <name type="scientific">Bifidobacterium tissieri</name>
    <dbReference type="NCBI Taxonomy" id="1630162"/>
    <lineage>
        <taxon>Bacteria</taxon>
        <taxon>Bacillati</taxon>
        <taxon>Actinomycetota</taxon>
        <taxon>Actinomycetes</taxon>
        <taxon>Bifidobacteriales</taxon>
        <taxon>Bifidobacteriaceae</taxon>
        <taxon>Bifidobacterium</taxon>
    </lineage>
</organism>
<sequence length="84" mass="9446">MNVSESINWQSLTAEQLDGRRFIARTWTGSVVDSRLTIHHIGPMTIMTDQDFQIPIILIGAPTQPNTLGLTLRSINVLRERSQS</sequence>
<dbReference type="Proteomes" id="UP000216444">
    <property type="component" value="Unassembled WGS sequence"/>
</dbReference>
<comment type="caution">
    <text evidence="1">The sequence shown here is derived from an EMBL/GenBank/DDBJ whole genome shotgun (WGS) entry which is preliminary data.</text>
</comment>
<dbReference type="RefSeq" id="WP_094663433.1">
    <property type="nucleotide sequence ID" value="NZ_MWWV01000006.1"/>
</dbReference>